<dbReference type="PANTHER" id="PTHR14047">
    <property type="entry name" value="P ANTIGEN FAMILY MEMBER 5-RELATED"/>
    <property type="match status" value="1"/>
</dbReference>
<dbReference type="EMBL" id="OY882879">
    <property type="protein sequence ID" value="CAK6450000.1"/>
    <property type="molecule type" value="Genomic_DNA"/>
</dbReference>
<feature type="domain" description="GAGE" evidence="3">
    <location>
        <begin position="14"/>
        <end position="116"/>
    </location>
</feature>
<evidence type="ECO:0000259" key="3">
    <source>
        <dbReference type="SMART" id="SM01379"/>
    </source>
</evidence>
<protein>
    <recommendedName>
        <fullName evidence="3">GAGE domain-containing protein</fullName>
    </recommendedName>
</protein>
<dbReference type="InterPro" id="IPR031320">
    <property type="entry name" value="GAGE"/>
</dbReference>
<dbReference type="Proteomes" id="UP001314169">
    <property type="component" value="Chromosome X"/>
</dbReference>
<evidence type="ECO:0000256" key="1">
    <source>
        <dbReference type="ARBA" id="ARBA00007043"/>
    </source>
</evidence>
<feature type="compositionally biased region" description="Basic and acidic residues" evidence="2">
    <location>
        <begin position="35"/>
        <end position="44"/>
    </location>
</feature>
<dbReference type="InterPro" id="IPR008625">
    <property type="entry name" value="GAGE_fam"/>
</dbReference>
<name>A0ABP0AHK5_PIPNA</name>
<feature type="region of interest" description="Disordered" evidence="2">
    <location>
        <begin position="19"/>
        <end position="116"/>
    </location>
</feature>
<evidence type="ECO:0000256" key="2">
    <source>
        <dbReference type="SAM" id="MobiDB-lite"/>
    </source>
</evidence>
<dbReference type="Pfam" id="PF05831">
    <property type="entry name" value="GAGE"/>
    <property type="match status" value="1"/>
</dbReference>
<dbReference type="SMART" id="SM01379">
    <property type="entry name" value="GAGE"/>
    <property type="match status" value="1"/>
</dbReference>
<evidence type="ECO:0000313" key="4">
    <source>
        <dbReference type="EMBL" id="CAK6450000.1"/>
    </source>
</evidence>
<keyword evidence="5" id="KW-1185">Reference proteome</keyword>
<proteinExistence type="inferred from homology"/>
<accession>A0ABP0AHK5</accession>
<comment type="similarity">
    <text evidence="1">Belongs to the GAGE family.</text>
</comment>
<gene>
    <name evidence="4" type="ORF">MPIPNATIZW_LOCUS18306</name>
</gene>
<reference evidence="4" key="1">
    <citation type="submission" date="2023-12" db="EMBL/GenBank/DDBJ databases">
        <authorList>
            <person name="Brown T."/>
        </authorList>
    </citation>
    <scope>NUCLEOTIDE SEQUENCE</scope>
</reference>
<evidence type="ECO:0000313" key="5">
    <source>
        <dbReference type="Proteomes" id="UP001314169"/>
    </source>
</evidence>
<organism evidence="4 5">
    <name type="scientific">Pipistrellus nathusii</name>
    <name type="common">Nathusius' pipistrelle</name>
    <dbReference type="NCBI Taxonomy" id="59473"/>
    <lineage>
        <taxon>Eukaryota</taxon>
        <taxon>Metazoa</taxon>
        <taxon>Chordata</taxon>
        <taxon>Craniata</taxon>
        <taxon>Vertebrata</taxon>
        <taxon>Euteleostomi</taxon>
        <taxon>Mammalia</taxon>
        <taxon>Eutheria</taxon>
        <taxon>Laurasiatheria</taxon>
        <taxon>Chiroptera</taxon>
        <taxon>Yangochiroptera</taxon>
        <taxon>Vespertilionidae</taxon>
        <taxon>Pipistrellus</taxon>
    </lineage>
</organism>
<sequence length="116" mass="12375">MKKVRIVAVKVDCNTILIEDVESEQQVGPVADQPPSDKKPKLEESPSESQDVTPEEEHADAGAPEVQVTTPETDNQELDKPVTGPEGGDDPDVVGHACGNPEPIEIPETGEEKPSV</sequence>